<dbReference type="PROSITE" id="PS51016">
    <property type="entry name" value="MYTH4"/>
    <property type="match status" value="1"/>
</dbReference>
<evidence type="ECO:0000256" key="5">
    <source>
        <dbReference type="ARBA" id="ARBA00023203"/>
    </source>
</evidence>
<dbReference type="PROSITE" id="PS50057">
    <property type="entry name" value="FERM_3"/>
    <property type="match status" value="1"/>
</dbReference>
<dbReference type="AlphaFoldDB" id="A0A821RKE5"/>
<accession>A0A821RKE5</accession>
<evidence type="ECO:0000259" key="8">
    <source>
        <dbReference type="PROSITE" id="PS51016"/>
    </source>
</evidence>
<dbReference type="Proteomes" id="UP000663838">
    <property type="component" value="Unassembled WGS sequence"/>
</dbReference>
<evidence type="ECO:0000256" key="2">
    <source>
        <dbReference type="ARBA" id="ARBA00008314"/>
    </source>
</evidence>
<evidence type="ECO:0000256" key="4">
    <source>
        <dbReference type="ARBA" id="ARBA00022737"/>
    </source>
</evidence>
<dbReference type="PANTHER" id="PTHR22692:SF26">
    <property type="entry name" value="SH3 DOMAIN-CONTAINING PROTEIN"/>
    <property type="match status" value="1"/>
</dbReference>
<dbReference type="InterPro" id="IPR035963">
    <property type="entry name" value="FERM_2"/>
</dbReference>
<keyword evidence="3" id="KW-0963">Cytoplasm</keyword>
<dbReference type="Pfam" id="PF00373">
    <property type="entry name" value="FERM_M"/>
    <property type="match status" value="1"/>
</dbReference>
<sequence length="1185" mass="136163">IDQSNQANKVSIQSSNMISQFLSNNPFIPPINSQLKTQGRLIENQNKSNMFMQKTIISTKDEQQQQQAEISKTYSVTNNKQSIKVTSHVLTRRSPEGYKNLRAKTIRVGKIRWPPPINTDETDHANQQRRLLIQRRIKEEIHGNEQIAKDHISNDKKSLLSDYDDDTSANEMIFRNKKSFGLMLDKESYQLRKNLFEHLNKSSFVDLTHNSKSNNQQQIRATSQNTSILSGSSIDVFPPISAALPTILDEEDINQTIRDRTFSEDIYDRLTYQTLLNTNSYSSREQLTQSSIKSSKRRRHFNNPTNKKRLYRRRPPTYIKELKAYLAHRESSVNDVVKISDVKKFSNVLVWLSGQTTPSSLIETSTTTSLIKADNIDNNHLSSITPDSVIATTQDISQSYSGVFSPTETFEQPLLIELLYLQIVHDVFSSACIRISEAERTNMKIFLSSHGVATISDINLIKTLSAKKDIIEQARQWSIYFCRLFPISTFVSHPNEEQFLGLSHCGIRLVKQSRTTTQKDALQVLETFPFDTIQYVSPIRNDSTIELTLSKKRITLSSHRILCVRQMIENYLQEYRTDGNKQESHGSNQKLTSPLLSNTSDLFKSSSQTSLLSYSQTFSELIPSTSFEIYTPKPTKNDMACSSLSVLPTGHSMMEFALQNFKIPNKRRSKKKWKTSEWTWQDYAELIKWSKSPIETPLLRHSSKDPIRIVRQCFLSIMRFMNDHTMSRGQTDIDCLHYLLKNMHKHRSLIDEILCQTIKQLTDNKSVKTDSIERGWKLLALILNHFIPSEHLQPYFVKYLHDNRSKNEKLALLCLQHYEQTLKYGGRKNPPNKGEVDLLIANAENVGKNQPFILPGGYPLSLVITPSMVIDDCRNLLCERLNMSNSLEMDEYSIFIISASDHSARLLDSREYLFDITNECFRVNMIDFHFMMKRILWFNIPFTFNTNNQSETFIHFMYHQLIPELLEGTMIILNNNHLSDELVQEISLMAALQYRASNKIDLPTMREIKSLLPATILKLKSVAPQEWTTAIHDKLSSFVESMPIIEAKVQFLNLIKTWPLFGTTFFTVESIDDPTIRSPCFSGISRNGIVFLDLDTRETLFTILYDDVVSIRRHRNSVAIKYGSLSQPDVILCQIEKAQDFVTLSGRYLSLIGRSLSSGLERKSDIQQIHRSLTSICNDAISTVL</sequence>
<keyword evidence="4" id="KW-0677">Repeat</keyword>
<evidence type="ECO:0000313" key="10">
    <source>
        <dbReference type="Proteomes" id="UP000663838"/>
    </source>
</evidence>
<evidence type="ECO:0000313" key="9">
    <source>
        <dbReference type="EMBL" id="CAF4842306.1"/>
    </source>
</evidence>
<name>A0A821RKE5_9BILA</name>
<dbReference type="GO" id="GO:0005737">
    <property type="term" value="C:cytoplasm"/>
    <property type="evidence" value="ECO:0007669"/>
    <property type="project" value="UniProtKB-SubCell"/>
</dbReference>
<dbReference type="InterPro" id="IPR019749">
    <property type="entry name" value="Band_41_domain"/>
</dbReference>
<comment type="subcellular location">
    <subcellularLocation>
        <location evidence="1">Cytoplasm</location>
    </subcellularLocation>
</comment>
<dbReference type="Pfam" id="PF00784">
    <property type="entry name" value="MyTH4"/>
    <property type="match status" value="1"/>
</dbReference>
<dbReference type="PANTHER" id="PTHR22692">
    <property type="entry name" value="MYOSIN VII, XV"/>
    <property type="match status" value="1"/>
</dbReference>
<dbReference type="InterPro" id="IPR038185">
    <property type="entry name" value="MyTH4_dom_sf"/>
</dbReference>
<dbReference type="SUPFAM" id="SSF47031">
    <property type="entry name" value="Second domain of FERM"/>
    <property type="match status" value="1"/>
</dbReference>
<comment type="caution">
    <text evidence="9">The sequence shown here is derived from an EMBL/GenBank/DDBJ whole genome shotgun (WGS) entry which is preliminary data.</text>
</comment>
<organism evidence="9 10">
    <name type="scientific">Rotaria socialis</name>
    <dbReference type="NCBI Taxonomy" id="392032"/>
    <lineage>
        <taxon>Eukaryota</taxon>
        <taxon>Metazoa</taxon>
        <taxon>Spiralia</taxon>
        <taxon>Gnathifera</taxon>
        <taxon>Rotifera</taxon>
        <taxon>Eurotatoria</taxon>
        <taxon>Bdelloidea</taxon>
        <taxon>Philodinida</taxon>
        <taxon>Philodinidae</taxon>
        <taxon>Rotaria</taxon>
    </lineage>
</organism>
<keyword evidence="5" id="KW-0009">Actin-binding</keyword>
<dbReference type="SMART" id="SM00295">
    <property type="entry name" value="B41"/>
    <property type="match status" value="1"/>
</dbReference>
<dbReference type="CDD" id="cd14473">
    <property type="entry name" value="FERM_B-lobe"/>
    <property type="match status" value="1"/>
</dbReference>
<reference evidence="9" key="1">
    <citation type="submission" date="2021-02" db="EMBL/GenBank/DDBJ databases">
        <authorList>
            <person name="Nowell W R."/>
        </authorList>
    </citation>
    <scope>NUCLEOTIDE SEQUENCE</scope>
</reference>
<dbReference type="InterPro" id="IPR051567">
    <property type="entry name" value="Unconventional_Myosin_ATPase"/>
</dbReference>
<protein>
    <recommendedName>
        <fullName evidence="11">MyTH4 domain-containing protein</fullName>
    </recommendedName>
</protein>
<dbReference type="EMBL" id="CAJOBS010002998">
    <property type="protein sequence ID" value="CAF4842306.1"/>
    <property type="molecule type" value="Genomic_DNA"/>
</dbReference>
<feature type="domain" description="MyTH4" evidence="8">
    <location>
        <begin position="689"/>
        <end position="840"/>
    </location>
</feature>
<dbReference type="InterPro" id="IPR019748">
    <property type="entry name" value="FERM_central"/>
</dbReference>
<dbReference type="InterPro" id="IPR000857">
    <property type="entry name" value="MyTH4_dom"/>
</dbReference>
<dbReference type="InterPro" id="IPR059004">
    <property type="entry name" value="MYO15"/>
</dbReference>
<dbReference type="Gene3D" id="2.30.29.30">
    <property type="entry name" value="Pleckstrin-homology domain (PH domain)/Phosphotyrosine-binding domain (PTB)"/>
    <property type="match status" value="2"/>
</dbReference>
<dbReference type="SMART" id="SM00139">
    <property type="entry name" value="MyTH4"/>
    <property type="match status" value="1"/>
</dbReference>
<proteinExistence type="inferred from homology"/>
<comment type="similarity">
    <text evidence="2">Belongs to the TRAFAC class myosin-kinesin ATPase superfamily. Myosin family.</text>
</comment>
<dbReference type="InterPro" id="IPR011993">
    <property type="entry name" value="PH-like_dom_sf"/>
</dbReference>
<feature type="non-terminal residue" evidence="9">
    <location>
        <position position="1"/>
    </location>
</feature>
<feature type="region of interest" description="Disordered" evidence="6">
    <location>
        <begin position="286"/>
        <end position="309"/>
    </location>
</feature>
<dbReference type="InterPro" id="IPR000299">
    <property type="entry name" value="FERM_domain"/>
</dbReference>
<evidence type="ECO:0000256" key="6">
    <source>
        <dbReference type="SAM" id="MobiDB-lite"/>
    </source>
</evidence>
<evidence type="ECO:0000256" key="3">
    <source>
        <dbReference type="ARBA" id="ARBA00022490"/>
    </source>
</evidence>
<dbReference type="Pfam" id="PF26570">
    <property type="entry name" value="MYO15"/>
    <property type="match status" value="1"/>
</dbReference>
<evidence type="ECO:0000259" key="7">
    <source>
        <dbReference type="PROSITE" id="PS50057"/>
    </source>
</evidence>
<feature type="domain" description="FERM" evidence="7">
    <location>
        <begin position="848"/>
        <end position="1156"/>
    </location>
</feature>
<evidence type="ECO:0000256" key="1">
    <source>
        <dbReference type="ARBA" id="ARBA00004496"/>
    </source>
</evidence>
<dbReference type="GO" id="GO:0003779">
    <property type="term" value="F:actin binding"/>
    <property type="evidence" value="ECO:0007669"/>
    <property type="project" value="UniProtKB-KW"/>
</dbReference>
<evidence type="ECO:0008006" key="11">
    <source>
        <dbReference type="Google" id="ProtNLM"/>
    </source>
</evidence>
<dbReference type="GO" id="GO:0005856">
    <property type="term" value="C:cytoskeleton"/>
    <property type="evidence" value="ECO:0007669"/>
    <property type="project" value="InterPro"/>
</dbReference>
<feature type="compositionally biased region" description="Basic residues" evidence="6">
    <location>
        <begin position="294"/>
        <end position="309"/>
    </location>
</feature>
<dbReference type="Gene3D" id="1.25.40.530">
    <property type="entry name" value="MyTH4 domain"/>
    <property type="match status" value="1"/>
</dbReference>
<gene>
    <name evidence="9" type="ORF">TOA249_LOCUS26177</name>
</gene>